<dbReference type="InterPro" id="IPR007612">
    <property type="entry name" value="LOR"/>
</dbReference>
<evidence type="ECO:0000313" key="3">
    <source>
        <dbReference type="EMBL" id="CAF3727201.1"/>
    </source>
</evidence>
<proteinExistence type="predicted"/>
<feature type="chain" id="PRO_5036224748" evidence="1">
    <location>
        <begin position="20"/>
        <end position="197"/>
    </location>
</feature>
<dbReference type="OrthoDB" id="9995519at2759"/>
<dbReference type="Proteomes" id="UP000663882">
    <property type="component" value="Unassembled WGS sequence"/>
</dbReference>
<evidence type="ECO:0000313" key="4">
    <source>
        <dbReference type="Proteomes" id="UP000663882"/>
    </source>
</evidence>
<organism evidence="2 4">
    <name type="scientific">Rotaria sordida</name>
    <dbReference type="NCBI Taxonomy" id="392033"/>
    <lineage>
        <taxon>Eukaryota</taxon>
        <taxon>Metazoa</taxon>
        <taxon>Spiralia</taxon>
        <taxon>Gnathifera</taxon>
        <taxon>Rotifera</taxon>
        <taxon>Eurotatoria</taxon>
        <taxon>Bdelloidea</taxon>
        <taxon>Philodinida</taxon>
        <taxon>Philodinidae</taxon>
        <taxon>Rotaria</taxon>
    </lineage>
</organism>
<dbReference type="AlphaFoldDB" id="A0A814IBX7"/>
<gene>
    <name evidence="3" type="ORF">OTI717_LOCUS14208</name>
    <name evidence="2" type="ORF">RFH988_LOCUS15223</name>
</gene>
<reference evidence="2" key="1">
    <citation type="submission" date="2021-02" db="EMBL/GenBank/DDBJ databases">
        <authorList>
            <person name="Nowell W R."/>
        </authorList>
    </citation>
    <scope>NUCLEOTIDE SEQUENCE</scope>
</reference>
<comment type="caution">
    <text evidence="2">The sequence shown here is derived from an EMBL/GenBank/DDBJ whole genome shotgun (WGS) entry which is preliminary data.</text>
</comment>
<dbReference type="EMBL" id="CAJNOO010000733">
    <property type="protein sequence ID" value="CAF1021431.1"/>
    <property type="molecule type" value="Genomic_DNA"/>
</dbReference>
<name>A0A814IBX7_9BILA</name>
<sequence length="197" mass="23078">MKIISCLLLFILLIKYIESKKAIRTYVLVENARSSRLELNGFTIFDSKEKTSLYQLTASRSDIDSAVLFDNSGNKMIANLEGIWIGTKVNVTFSIYDSKLNKWMDGIIRRTAHWFSVDFIAEYNNEQVIASRKNFAKKVKVYHKKKNELLAEFRLRFQRFSEAPRKYHMEIYSNKAPDAIHFFLLLIIEHRLQPISS</sequence>
<evidence type="ECO:0000256" key="1">
    <source>
        <dbReference type="SAM" id="SignalP"/>
    </source>
</evidence>
<dbReference type="Proteomes" id="UP000663823">
    <property type="component" value="Unassembled WGS sequence"/>
</dbReference>
<protein>
    <submittedName>
        <fullName evidence="2">Uncharacterized protein</fullName>
    </submittedName>
</protein>
<feature type="signal peptide" evidence="1">
    <location>
        <begin position="1"/>
        <end position="19"/>
    </location>
</feature>
<dbReference type="Pfam" id="PF04525">
    <property type="entry name" value="LOR"/>
    <property type="match status" value="1"/>
</dbReference>
<accession>A0A814IBX7</accession>
<dbReference type="EMBL" id="CAJOAX010001568">
    <property type="protein sequence ID" value="CAF3727201.1"/>
    <property type="molecule type" value="Genomic_DNA"/>
</dbReference>
<evidence type="ECO:0000313" key="2">
    <source>
        <dbReference type="EMBL" id="CAF1021431.1"/>
    </source>
</evidence>
<keyword evidence="1" id="KW-0732">Signal</keyword>